<dbReference type="EMBL" id="BMWS01000050">
    <property type="protein sequence ID" value="GGX34894.1"/>
    <property type="molecule type" value="Genomic_DNA"/>
</dbReference>
<proteinExistence type="predicted"/>
<keyword evidence="3" id="KW-1185">Reference proteome</keyword>
<comment type="caution">
    <text evidence="2">The sequence shown here is derived from an EMBL/GenBank/DDBJ whole genome shotgun (WGS) entry which is preliminary data.</text>
</comment>
<feature type="transmembrane region" description="Helical" evidence="1">
    <location>
        <begin position="70"/>
        <end position="91"/>
    </location>
</feature>
<name>A0A918JYY5_9FLAO</name>
<evidence type="ECO:0000313" key="2">
    <source>
        <dbReference type="EMBL" id="GGX34894.1"/>
    </source>
</evidence>
<dbReference type="RefSeq" id="WP_027413965.1">
    <property type="nucleotide sequence ID" value="NZ_BMWS01000050.1"/>
</dbReference>
<keyword evidence="1" id="KW-0472">Membrane</keyword>
<keyword evidence="1" id="KW-0812">Transmembrane</keyword>
<reference evidence="2 3" key="1">
    <citation type="journal article" date="2014" name="Int. J. Syst. Evol. Microbiol.">
        <title>Complete genome sequence of Corynebacterium casei LMG S-19264T (=DSM 44701T), isolated from a smear-ripened cheese.</title>
        <authorList>
            <consortium name="US DOE Joint Genome Institute (JGI-PGF)"/>
            <person name="Walter F."/>
            <person name="Albersmeier A."/>
            <person name="Kalinowski J."/>
            <person name="Ruckert C."/>
        </authorList>
    </citation>
    <scope>NUCLEOTIDE SEQUENCE [LARGE SCALE GENOMIC DNA]</scope>
    <source>
        <strain evidence="2 3">KCTC 12285</strain>
    </source>
</reference>
<evidence type="ECO:0000313" key="3">
    <source>
        <dbReference type="Proteomes" id="UP000601108"/>
    </source>
</evidence>
<gene>
    <name evidence="2" type="ORF">GCM10007384_39220</name>
</gene>
<feature type="transmembrane region" description="Helical" evidence="1">
    <location>
        <begin position="44"/>
        <end position="64"/>
    </location>
</feature>
<keyword evidence="1" id="KW-1133">Transmembrane helix</keyword>
<accession>A0A918JYY5</accession>
<dbReference type="Proteomes" id="UP000601108">
    <property type="component" value="Unassembled WGS sequence"/>
</dbReference>
<dbReference type="AlphaFoldDB" id="A0A918JYY5"/>
<sequence>MSKKKSRHQPHRIQVTPTLINNPNKGVIILEANDLFYKLEGTSILSVSWFFGAIAVAFGIWTANSDDIDWYYGIFSFLQISIGLFFFIYGLTAKKEKKMFVLDRLRYGYLSRFILFTLSSAKPPDFAEHLKTIFKR</sequence>
<evidence type="ECO:0000256" key="1">
    <source>
        <dbReference type="SAM" id="Phobius"/>
    </source>
</evidence>
<protein>
    <submittedName>
        <fullName evidence="2">Uncharacterized protein</fullName>
    </submittedName>
</protein>
<organism evidence="2 3">
    <name type="scientific">Aquimarina muelleri</name>
    <dbReference type="NCBI Taxonomy" id="279356"/>
    <lineage>
        <taxon>Bacteria</taxon>
        <taxon>Pseudomonadati</taxon>
        <taxon>Bacteroidota</taxon>
        <taxon>Flavobacteriia</taxon>
        <taxon>Flavobacteriales</taxon>
        <taxon>Flavobacteriaceae</taxon>
        <taxon>Aquimarina</taxon>
    </lineage>
</organism>